<sequence>MTQAATASGKETNQERVIAFMSDGRTHGGADVKRIDTHAAIVFLAGQKAYKLKRAVRFPFLDFSTLEKRKAACDREIERNRLFAPDIYLGVEPVTRDDSGNLAISGDGETIDWLVVMRRFDEMKTLDHIADRHGIDDALADGLADIMVEAHSKAEVRDAASWIIDLGRYLEQNDEAFRADPDLFPQHRAEALTLEARKTYHRLGELLHARGRQGKVRLGHGDAHLGNIVLIEGKPSLFDAVEFDDTIATGDILYDLAFLLMDLWERGERIAANRVFNRYLALGSGATDYDALTALPFFLMMRAAIRAKVTAAALPHQPAEGRPAAAASARRYFECAERFMEPHTPRLFAIGGLSGTGKTTQARLLAPLVGHPPGAVLLRTDVFRKRHLGLGETEPAPPEAYEPQAHAEIYDLMLNAADRCLAGGCSVILDAVFAREEEREAARRLAKALELPFAGIWLEAPHEVKTSRVTARKADASDASAKVVAMQESFDLGRMDWQRIDASRSIDEIQEELGEYLGVRTG</sequence>
<comment type="caution">
    <text evidence="2">The sequence shown here is derived from an EMBL/GenBank/DDBJ whole genome shotgun (WGS) entry which is preliminary data.</text>
</comment>
<dbReference type="Gene3D" id="3.90.1200.10">
    <property type="match status" value="1"/>
</dbReference>
<dbReference type="Pfam" id="PF13671">
    <property type="entry name" value="AAA_33"/>
    <property type="match status" value="1"/>
</dbReference>
<dbReference type="Proteomes" id="UP000433101">
    <property type="component" value="Unassembled WGS sequence"/>
</dbReference>
<dbReference type="InterPro" id="IPR011009">
    <property type="entry name" value="Kinase-like_dom_sf"/>
</dbReference>
<protein>
    <submittedName>
        <fullName evidence="2">AAA family ATPase</fullName>
    </submittedName>
</protein>
<dbReference type="SUPFAM" id="SSF56112">
    <property type="entry name" value="Protein kinase-like (PK-like)"/>
    <property type="match status" value="1"/>
</dbReference>
<name>A0A7X3S8W0_9HYPH</name>
<dbReference type="AlphaFoldDB" id="A0A7X3S8W0"/>
<dbReference type="EMBL" id="WUMV01000007">
    <property type="protein sequence ID" value="MXN66227.1"/>
    <property type="molecule type" value="Genomic_DNA"/>
</dbReference>
<keyword evidence="3" id="KW-1185">Reference proteome</keyword>
<gene>
    <name evidence="2" type="ORF">GR183_15030</name>
</gene>
<dbReference type="PANTHER" id="PTHR43883">
    <property type="entry name" value="SLR0207 PROTEIN"/>
    <property type="match status" value="1"/>
</dbReference>
<accession>A0A7X3S8W0</accession>
<evidence type="ECO:0000313" key="3">
    <source>
        <dbReference type="Proteomes" id="UP000433101"/>
    </source>
</evidence>
<dbReference type="InterPro" id="IPR002575">
    <property type="entry name" value="Aminoglycoside_PTrfase"/>
</dbReference>
<dbReference type="Gene3D" id="3.40.50.300">
    <property type="entry name" value="P-loop containing nucleotide triphosphate hydrolases"/>
    <property type="match status" value="1"/>
</dbReference>
<dbReference type="PANTHER" id="PTHR43883:SF1">
    <property type="entry name" value="GLUCONOKINASE"/>
    <property type="match status" value="1"/>
</dbReference>
<evidence type="ECO:0000313" key="2">
    <source>
        <dbReference type="EMBL" id="MXN66227.1"/>
    </source>
</evidence>
<dbReference type="Pfam" id="PF01636">
    <property type="entry name" value="APH"/>
    <property type="match status" value="1"/>
</dbReference>
<dbReference type="RefSeq" id="WP_160776474.1">
    <property type="nucleotide sequence ID" value="NZ_WUMV01000007.1"/>
</dbReference>
<organism evidence="2 3">
    <name type="scientific">Stappia sediminis</name>
    <dbReference type="NCBI Taxonomy" id="2692190"/>
    <lineage>
        <taxon>Bacteria</taxon>
        <taxon>Pseudomonadati</taxon>
        <taxon>Pseudomonadota</taxon>
        <taxon>Alphaproteobacteria</taxon>
        <taxon>Hyphomicrobiales</taxon>
        <taxon>Stappiaceae</taxon>
        <taxon>Stappia</taxon>
    </lineage>
</organism>
<proteinExistence type="predicted"/>
<feature type="domain" description="Aminoglycoside phosphotransferase" evidence="1">
    <location>
        <begin position="120"/>
        <end position="290"/>
    </location>
</feature>
<evidence type="ECO:0000259" key="1">
    <source>
        <dbReference type="Pfam" id="PF01636"/>
    </source>
</evidence>
<dbReference type="SUPFAM" id="SSF52540">
    <property type="entry name" value="P-loop containing nucleoside triphosphate hydrolases"/>
    <property type="match status" value="1"/>
</dbReference>
<dbReference type="InterPro" id="IPR027417">
    <property type="entry name" value="P-loop_NTPase"/>
</dbReference>
<dbReference type="InterPro" id="IPR052732">
    <property type="entry name" value="Cell-binding_unc_protein"/>
</dbReference>
<reference evidence="2 3" key="1">
    <citation type="submission" date="2019-12" db="EMBL/GenBank/DDBJ databases">
        <authorList>
            <person name="Li M."/>
        </authorList>
    </citation>
    <scope>NUCLEOTIDE SEQUENCE [LARGE SCALE GENOMIC DNA]</scope>
    <source>
        <strain evidence="2 3">GBMRC 2046</strain>
    </source>
</reference>